<keyword evidence="3" id="KW-1185">Reference proteome</keyword>
<dbReference type="InterPro" id="IPR010730">
    <property type="entry name" value="HET"/>
</dbReference>
<organism evidence="2 3">
    <name type="scientific">Staphylotrichum longicolle</name>
    <dbReference type="NCBI Taxonomy" id="669026"/>
    <lineage>
        <taxon>Eukaryota</taxon>
        <taxon>Fungi</taxon>
        <taxon>Dikarya</taxon>
        <taxon>Ascomycota</taxon>
        <taxon>Pezizomycotina</taxon>
        <taxon>Sordariomycetes</taxon>
        <taxon>Sordariomycetidae</taxon>
        <taxon>Sordariales</taxon>
        <taxon>Chaetomiaceae</taxon>
        <taxon>Staphylotrichum</taxon>
    </lineage>
</organism>
<evidence type="ECO:0000259" key="1">
    <source>
        <dbReference type="Pfam" id="PF06985"/>
    </source>
</evidence>
<proteinExistence type="predicted"/>
<comment type="caution">
    <text evidence="2">The sequence shown here is derived from an EMBL/GenBank/DDBJ whole genome shotgun (WGS) entry which is preliminary data.</text>
</comment>
<feature type="domain" description="Heterokaryon incompatibility" evidence="1">
    <location>
        <begin position="47"/>
        <end position="226"/>
    </location>
</feature>
<protein>
    <recommendedName>
        <fullName evidence="1">Heterokaryon incompatibility domain-containing protein</fullName>
    </recommendedName>
</protein>
<accession>A0AAD4F797</accession>
<dbReference type="PANTHER" id="PTHR24148">
    <property type="entry name" value="ANKYRIN REPEAT DOMAIN-CONTAINING PROTEIN 39 HOMOLOG-RELATED"/>
    <property type="match status" value="1"/>
</dbReference>
<dbReference type="Pfam" id="PF06985">
    <property type="entry name" value="HET"/>
    <property type="match status" value="1"/>
</dbReference>
<evidence type="ECO:0000313" key="3">
    <source>
        <dbReference type="Proteomes" id="UP001197093"/>
    </source>
</evidence>
<name>A0AAD4F797_9PEZI</name>
<dbReference type="PANTHER" id="PTHR24148:SF64">
    <property type="entry name" value="HETEROKARYON INCOMPATIBILITY DOMAIN-CONTAINING PROTEIN"/>
    <property type="match status" value="1"/>
</dbReference>
<dbReference type="Proteomes" id="UP001197093">
    <property type="component" value="Unassembled WGS sequence"/>
</dbReference>
<dbReference type="InterPro" id="IPR052895">
    <property type="entry name" value="HetReg/Transcr_Mod"/>
</dbReference>
<reference evidence="2" key="1">
    <citation type="submission" date="2023-02" db="EMBL/GenBank/DDBJ databases">
        <authorList>
            <person name="Palmer J.M."/>
        </authorList>
    </citation>
    <scope>NUCLEOTIDE SEQUENCE</scope>
    <source>
        <strain evidence="2">FW57</strain>
    </source>
</reference>
<dbReference type="EMBL" id="JAHCVI010000001">
    <property type="protein sequence ID" value="KAG7293077.1"/>
    <property type="molecule type" value="Genomic_DNA"/>
</dbReference>
<dbReference type="AlphaFoldDB" id="A0AAD4F797"/>
<gene>
    <name evidence="2" type="ORF">NEMBOFW57_003123</name>
</gene>
<evidence type="ECO:0000313" key="2">
    <source>
        <dbReference type="EMBL" id="KAG7293077.1"/>
    </source>
</evidence>
<sequence length="406" mass="46020">MDQEIRPFLYEALGRDRIRLIRLEPDSFTRPAGFDIQTFEIARTPEYYALSYCWGIPDRIDFVLCNGARLSVTPHLKAGLGELLIVPRLLHQWFWIDQICINQDDLDEQSRQVQLMTQIYAGASCTVLWLASNFAADGEDYIRASEFASHIYETGQNHEMLSFEPILQKSKLRPGGWSGRLPAARALRTPDDLDRWGLPPLTDCRWGALCDVFAAPWFSRVWVIREVFASRDEPIVVGRGRCHGFLHLLWAGYFMSQNFQLLRQSEHINTPSVAEANLSHTRLLLQLAIGKMEWTLEGILWRTVTYGATKPVDKFFAVVDLTLSPRSGVDPLPAAIVPDYSKSLADVGRDFTRHVVETKQSRRKKTLKAEMIDPCLATFIHGCKSTSTAAARDSPLRRLSLSPPTS</sequence>